<reference evidence="10" key="1">
    <citation type="submission" date="2022-02" db="EMBL/GenBank/DDBJ databases">
        <title>Halalkalibacter sp. nov. isolated from Lonar Lake, India.</title>
        <authorList>
            <person name="Joshi A."/>
            <person name="Thite S."/>
            <person name="Lodha T."/>
        </authorList>
    </citation>
    <scope>NUCLEOTIDE SEQUENCE</scope>
    <source>
        <strain evidence="10">MEB205</strain>
    </source>
</reference>
<dbReference type="InterPro" id="IPR050882">
    <property type="entry name" value="Prepilin_peptidase/N-MTase"/>
</dbReference>
<dbReference type="Proteomes" id="UP001139150">
    <property type="component" value="Unassembled WGS sequence"/>
</dbReference>
<dbReference type="Gene3D" id="1.20.120.1220">
    <property type="match status" value="1"/>
</dbReference>
<feature type="domain" description="Prepilin type IV endopeptidase peptidase" evidence="8">
    <location>
        <begin position="106"/>
        <end position="209"/>
    </location>
</feature>
<gene>
    <name evidence="10" type="ORF">MF646_13280</name>
</gene>
<keyword evidence="5 7" id="KW-1133">Transmembrane helix</keyword>
<accession>A0A9X2CUF4</accession>
<keyword evidence="11" id="KW-1185">Reference proteome</keyword>
<comment type="caution">
    <text evidence="10">The sequence shown here is derived from an EMBL/GenBank/DDBJ whole genome shotgun (WGS) entry which is preliminary data.</text>
</comment>
<dbReference type="Pfam" id="PF06750">
    <property type="entry name" value="A24_N_bact"/>
    <property type="match status" value="1"/>
</dbReference>
<dbReference type="InterPro" id="IPR010627">
    <property type="entry name" value="Prepilin_pept_A24_N"/>
</dbReference>
<keyword evidence="3" id="KW-1003">Cell membrane</keyword>
<evidence type="ECO:0000256" key="1">
    <source>
        <dbReference type="ARBA" id="ARBA00004651"/>
    </source>
</evidence>
<evidence type="ECO:0000256" key="4">
    <source>
        <dbReference type="ARBA" id="ARBA00022692"/>
    </source>
</evidence>
<dbReference type="InterPro" id="IPR000045">
    <property type="entry name" value="Prepilin_IV_endopep_pep"/>
</dbReference>
<feature type="transmembrane region" description="Helical" evidence="7">
    <location>
        <begin position="181"/>
        <end position="214"/>
    </location>
</feature>
<dbReference type="RefSeq" id="WP_250096988.1">
    <property type="nucleotide sequence ID" value="NZ_JAKRYL010000013.1"/>
</dbReference>
<sequence length="252" mass="27762">MIRLLLLDIYVFIIALLLGSFFNVVAIRLLKKESIAFPPSHCPHCKHKLSVFDLIPVFSYLFLKGKCRYCNVRISPLYPFGELLTAASIFVVYKFVGFEFELIPALILTVLLVISVLTDIHEQLILDIVTLPMLGVLLISRIFIGSEPFWFYLAGGVVGFVLLLVIAIASRGGMGGGDIKLYAAIGVALGPWLTVMSLVLASFAGAVVGGILLLTGVVKRKQPIAFGPFIFIGTIAAYLFGSDIWHWYTSFW</sequence>
<name>A0A9X2CUF4_9BACI</name>
<feature type="domain" description="Prepilin peptidase A24 N-terminal" evidence="9">
    <location>
        <begin position="13"/>
        <end position="93"/>
    </location>
</feature>
<dbReference type="GO" id="GO:0004190">
    <property type="term" value="F:aspartic-type endopeptidase activity"/>
    <property type="evidence" value="ECO:0007669"/>
    <property type="project" value="InterPro"/>
</dbReference>
<comment type="similarity">
    <text evidence="2">Belongs to the peptidase A24 family.</text>
</comment>
<feature type="transmembrane region" description="Helical" evidence="7">
    <location>
        <begin position="125"/>
        <end position="144"/>
    </location>
</feature>
<evidence type="ECO:0000259" key="8">
    <source>
        <dbReference type="Pfam" id="PF01478"/>
    </source>
</evidence>
<organism evidence="10 11">
    <name type="scientific">Halalkalibacter alkaliphilus</name>
    <dbReference type="NCBI Taxonomy" id="2917993"/>
    <lineage>
        <taxon>Bacteria</taxon>
        <taxon>Bacillati</taxon>
        <taxon>Bacillota</taxon>
        <taxon>Bacilli</taxon>
        <taxon>Bacillales</taxon>
        <taxon>Bacillaceae</taxon>
        <taxon>Halalkalibacter</taxon>
    </lineage>
</organism>
<dbReference type="PANTHER" id="PTHR30487:SF0">
    <property type="entry name" value="PREPILIN LEADER PEPTIDASE_N-METHYLTRANSFERASE-RELATED"/>
    <property type="match status" value="1"/>
</dbReference>
<dbReference type="PANTHER" id="PTHR30487">
    <property type="entry name" value="TYPE 4 PREPILIN-LIKE PROTEINS LEADER PEPTIDE-PROCESSING ENZYME"/>
    <property type="match status" value="1"/>
</dbReference>
<keyword evidence="4 7" id="KW-0812">Transmembrane</keyword>
<protein>
    <submittedName>
        <fullName evidence="10">Prepilin peptidase</fullName>
    </submittedName>
</protein>
<evidence type="ECO:0000256" key="6">
    <source>
        <dbReference type="ARBA" id="ARBA00023136"/>
    </source>
</evidence>
<dbReference type="GO" id="GO:0005886">
    <property type="term" value="C:plasma membrane"/>
    <property type="evidence" value="ECO:0007669"/>
    <property type="project" value="UniProtKB-SubCell"/>
</dbReference>
<dbReference type="AlphaFoldDB" id="A0A9X2CUF4"/>
<feature type="transmembrane region" description="Helical" evidence="7">
    <location>
        <begin position="226"/>
        <end position="248"/>
    </location>
</feature>
<evidence type="ECO:0000256" key="3">
    <source>
        <dbReference type="ARBA" id="ARBA00022475"/>
    </source>
</evidence>
<comment type="subcellular location">
    <subcellularLocation>
        <location evidence="1">Cell membrane</location>
        <topology evidence="1">Multi-pass membrane protein</topology>
    </subcellularLocation>
</comment>
<keyword evidence="6 7" id="KW-0472">Membrane</keyword>
<proteinExistence type="inferred from homology"/>
<evidence type="ECO:0000259" key="9">
    <source>
        <dbReference type="Pfam" id="PF06750"/>
    </source>
</evidence>
<evidence type="ECO:0000256" key="5">
    <source>
        <dbReference type="ARBA" id="ARBA00022989"/>
    </source>
</evidence>
<dbReference type="EMBL" id="JAKRYL010000013">
    <property type="protein sequence ID" value="MCL7748094.1"/>
    <property type="molecule type" value="Genomic_DNA"/>
</dbReference>
<evidence type="ECO:0000256" key="7">
    <source>
        <dbReference type="SAM" id="Phobius"/>
    </source>
</evidence>
<evidence type="ECO:0000313" key="11">
    <source>
        <dbReference type="Proteomes" id="UP001139150"/>
    </source>
</evidence>
<feature type="transmembrane region" description="Helical" evidence="7">
    <location>
        <begin position="150"/>
        <end position="169"/>
    </location>
</feature>
<evidence type="ECO:0000256" key="2">
    <source>
        <dbReference type="ARBA" id="ARBA00005801"/>
    </source>
</evidence>
<dbReference type="GO" id="GO:0006465">
    <property type="term" value="P:signal peptide processing"/>
    <property type="evidence" value="ECO:0007669"/>
    <property type="project" value="TreeGrafter"/>
</dbReference>
<feature type="transmembrane region" description="Helical" evidence="7">
    <location>
        <begin position="7"/>
        <end position="29"/>
    </location>
</feature>
<feature type="transmembrane region" description="Helical" evidence="7">
    <location>
        <begin position="102"/>
        <end position="118"/>
    </location>
</feature>
<dbReference type="Pfam" id="PF01478">
    <property type="entry name" value="Peptidase_A24"/>
    <property type="match status" value="1"/>
</dbReference>
<evidence type="ECO:0000313" key="10">
    <source>
        <dbReference type="EMBL" id="MCL7748094.1"/>
    </source>
</evidence>